<evidence type="ECO:0000256" key="4">
    <source>
        <dbReference type="ARBA" id="ARBA00022801"/>
    </source>
</evidence>
<dbReference type="OrthoDB" id="284559at2759"/>
<sequence length="746" mass="86036">MDVRQFGQQLTRQIQSHQILTQSGDFLEITPLGAGCEVGRSCIYLECKGSKIMLDCGLHPGKDGVQALPYFDIINPKELDLILITHFHVDHCAGLPYFLEKTEFKGKVYMTHPTKSIYNYVMQDFVKVSNIAIDEKLFDENDLKNTLDKIYMLDYHQEVEEKGIKFSCYRAGHVLGASMFLIEIDGVKILYTGDYSREEDRHLKPAELPNCEVDVLIVESTYGVQIHEQRDKREERFTKLVHEIVKRGGKCLLPVFALGRAQELLLILNEHWQKNPDISKVPIYYSGSLAQKSLTVFQTYRNMMGDQLRMELESGNNPFKFEPISNFNDESDLPLVIMASPGMLQNGQSRDLFVKWSPDPKNGIVFTGYSVEGTLAKNVMNRPKVLTVNDVTVELKLSVEYISFSAHADYQHTSEYIKQLQPPNIVLVHGDANEMKKLQNDLQSRYKEKIKVLTPKNCQQVRLKLISKKSAKIIGQLARQTVQNLQNLNQSSNLALTQIDRPLSIQNQDSDAQMIDTSTALTQQNQDQQDSNYVTIDGIFIKQDFDHLILDESEIDKYTTLTKSTLKQTLFIPFKYDIQVLNYYLHSYYSNIEAEVNKFKSEDKKYDVRFRVEDIQLLYFQRAQMLQMDWITSPKSDLIADSLSLLILQVNEKPTPQLLNLMDQVGDERSYHEFVQKLFMIMKHHFDQVEIDQEMTNIIIVHSEKQAMIQLSTREVQADDENLKEAIILLIKNLEEVHAPINLHRI</sequence>
<dbReference type="InterPro" id="IPR001279">
    <property type="entry name" value="Metallo-B-lactamas"/>
</dbReference>
<dbReference type="InterPro" id="IPR022712">
    <property type="entry name" value="Beta_Casp"/>
</dbReference>
<evidence type="ECO:0000313" key="9">
    <source>
        <dbReference type="EMBL" id="CDW71799.1"/>
    </source>
</evidence>
<dbReference type="Pfam" id="PF10996">
    <property type="entry name" value="Beta-Casp"/>
    <property type="match status" value="1"/>
</dbReference>
<feature type="domain" description="Metallo-beta-lactamase" evidence="6">
    <location>
        <begin position="39"/>
        <end position="249"/>
    </location>
</feature>
<dbReference type="AlphaFoldDB" id="A0A077ZQU1"/>
<feature type="domain" description="Pre-mRNA 3'-end-processing endonuclease polyadenylation factor C-term" evidence="8">
    <location>
        <begin position="529"/>
        <end position="741"/>
    </location>
</feature>
<dbReference type="InterPro" id="IPR011108">
    <property type="entry name" value="RMMBL"/>
</dbReference>
<evidence type="ECO:0000259" key="6">
    <source>
        <dbReference type="SMART" id="SM00849"/>
    </source>
</evidence>
<dbReference type="Pfam" id="PF11718">
    <property type="entry name" value="CPSF73-100_C"/>
    <property type="match status" value="1"/>
</dbReference>
<protein>
    <submittedName>
        <fullName evidence="9">Cleavage and polyadenylation specificity factor subunit 3</fullName>
    </submittedName>
</protein>
<dbReference type="CDD" id="cd16292">
    <property type="entry name" value="CPSF3-like_MBL-fold"/>
    <property type="match status" value="1"/>
</dbReference>
<evidence type="ECO:0000259" key="7">
    <source>
        <dbReference type="SMART" id="SM01027"/>
    </source>
</evidence>
<keyword evidence="4" id="KW-0378">Hydrolase</keyword>
<dbReference type="Pfam" id="PF07521">
    <property type="entry name" value="RMMBL"/>
    <property type="match status" value="1"/>
</dbReference>
<keyword evidence="3" id="KW-0540">Nuclease</keyword>
<evidence type="ECO:0000313" key="10">
    <source>
        <dbReference type="Proteomes" id="UP000039865"/>
    </source>
</evidence>
<dbReference type="InParanoid" id="A0A077ZQU1"/>
<keyword evidence="2" id="KW-0507">mRNA processing</keyword>
<dbReference type="SMART" id="SM01098">
    <property type="entry name" value="CPSF73-100_C"/>
    <property type="match status" value="1"/>
</dbReference>
<dbReference type="InterPro" id="IPR050698">
    <property type="entry name" value="MBL"/>
</dbReference>
<accession>A0A077ZQU1</accession>
<dbReference type="OMA" id="DNREVIC"/>
<dbReference type="Gene3D" id="3.40.50.10890">
    <property type="match status" value="1"/>
</dbReference>
<name>A0A077ZQU1_STYLE</name>
<dbReference type="GO" id="GO:0005847">
    <property type="term" value="C:mRNA cleavage and polyadenylation specificity factor complex"/>
    <property type="evidence" value="ECO:0007669"/>
    <property type="project" value="TreeGrafter"/>
</dbReference>
<evidence type="ECO:0000256" key="2">
    <source>
        <dbReference type="ARBA" id="ARBA00022664"/>
    </source>
</evidence>
<dbReference type="SMART" id="SM00849">
    <property type="entry name" value="Lactamase_B"/>
    <property type="match status" value="1"/>
</dbReference>
<dbReference type="InterPro" id="IPR021718">
    <property type="entry name" value="CPSF73-100_C"/>
</dbReference>
<dbReference type="PANTHER" id="PTHR11203:SF11">
    <property type="entry name" value="CLEAVAGE AND POLYADENYLATION SPECIFICITY FACTOR SUBUNIT 3"/>
    <property type="match status" value="1"/>
</dbReference>
<dbReference type="EMBL" id="CCKQ01000709">
    <property type="protein sequence ID" value="CDW71799.1"/>
    <property type="molecule type" value="Genomic_DNA"/>
</dbReference>
<keyword evidence="10" id="KW-1185">Reference proteome</keyword>
<dbReference type="Proteomes" id="UP000039865">
    <property type="component" value="Unassembled WGS sequence"/>
</dbReference>
<dbReference type="InterPro" id="IPR036866">
    <property type="entry name" value="RibonucZ/Hydroxyglut_hydro"/>
</dbReference>
<evidence type="ECO:0000256" key="3">
    <source>
        <dbReference type="ARBA" id="ARBA00022722"/>
    </source>
</evidence>
<evidence type="ECO:0000259" key="8">
    <source>
        <dbReference type="SMART" id="SM01098"/>
    </source>
</evidence>
<dbReference type="Pfam" id="PF16661">
    <property type="entry name" value="Lactamase_B_6"/>
    <property type="match status" value="1"/>
</dbReference>
<dbReference type="GO" id="GO:0003723">
    <property type="term" value="F:RNA binding"/>
    <property type="evidence" value="ECO:0007669"/>
    <property type="project" value="TreeGrafter"/>
</dbReference>
<reference evidence="9 10" key="1">
    <citation type="submission" date="2014-06" db="EMBL/GenBank/DDBJ databases">
        <authorList>
            <person name="Swart Estienne"/>
        </authorList>
    </citation>
    <scope>NUCLEOTIDE SEQUENCE [LARGE SCALE GENOMIC DNA]</scope>
    <source>
        <strain evidence="9 10">130c</strain>
    </source>
</reference>
<keyword evidence="5" id="KW-0539">Nucleus</keyword>
<dbReference type="GO" id="GO:0004521">
    <property type="term" value="F:RNA endonuclease activity"/>
    <property type="evidence" value="ECO:0007669"/>
    <property type="project" value="TreeGrafter"/>
</dbReference>
<dbReference type="GO" id="GO:0004534">
    <property type="term" value="F:5'-3' RNA exonuclease activity"/>
    <property type="evidence" value="ECO:0007669"/>
    <property type="project" value="TreeGrafter"/>
</dbReference>
<comment type="subcellular location">
    <subcellularLocation>
        <location evidence="1">Nucleus</location>
    </subcellularLocation>
</comment>
<dbReference type="FunCoup" id="A0A077ZQU1">
    <property type="interactions" value="582"/>
</dbReference>
<proteinExistence type="predicted"/>
<organism evidence="9 10">
    <name type="scientific">Stylonychia lemnae</name>
    <name type="common">Ciliate</name>
    <dbReference type="NCBI Taxonomy" id="5949"/>
    <lineage>
        <taxon>Eukaryota</taxon>
        <taxon>Sar</taxon>
        <taxon>Alveolata</taxon>
        <taxon>Ciliophora</taxon>
        <taxon>Intramacronucleata</taxon>
        <taxon>Spirotrichea</taxon>
        <taxon>Stichotrichia</taxon>
        <taxon>Sporadotrichida</taxon>
        <taxon>Oxytrichidae</taxon>
        <taxon>Stylonychinae</taxon>
        <taxon>Stylonychia</taxon>
    </lineage>
</organism>
<dbReference type="Gene3D" id="3.60.15.10">
    <property type="entry name" value="Ribonuclease Z/Hydroxyacylglutathione hydrolase-like"/>
    <property type="match status" value="1"/>
</dbReference>
<gene>
    <name evidence="9" type="primary">Contig11331.g12108</name>
    <name evidence="9" type="ORF">STYLEM_748</name>
</gene>
<dbReference type="SMART" id="SM01027">
    <property type="entry name" value="Beta-Casp"/>
    <property type="match status" value="1"/>
</dbReference>
<feature type="domain" description="Beta-Casp" evidence="7">
    <location>
        <begin position="261"/>
        <end position="379"/>
    </location>
</feature>
<evidence type="ECO:0000256" key="5">
    <source>
        <dbReference type="ARBA" id="ARBA00023242"/>
    </source>
</evidence>
<evidence type="ECO:0000256" key="1">
    <source>
        <dbReference type="ARBA" id="ARBA00004123"/>
    </source>
</evidence>
<dbReference type="SUPFAM" id="SSF56281">
    <property type="entry name" value="Metallo-hydrolase/oxidoreductase"/>
    <property type="match status" value="1"/>
</dbReference>
<dbReference type="PANTHER" id="PTHR11203">
    <property type="entry name" value="CLEAVAGE AND POLYADENYLATION SPECIFICITY FACTOR FAMILY MEMBER"/>
    <property type="match status" value="1"/>
</dbReference>
<dbReference type="GO" id="GO:0006398">
    <property type="term" value="P:mRNA 3'-end processing by stem-loop binding and cleavage"/>
    <property type="evidence" value="ECO:0007669"/>
    <property type="project" value="TreeGrafter"/>
</dbReference>